<organism evidence="1 2">
    <name type="scientific">Engystomops pustulosus</name>
    <name type="common">Tungara frog</name>
    <name type="synonym">Physalaemus pustulosus</name>
    <dbReference type="NCBI Taxonomy" id="76066"/>
    <lineage>
        <taxon>Eukaryota</taxon>
        <taxon>Metazoa</taxon>
        <taxon>Chordata</taxon>
        <taxon>Craniata</taxon>
        <taxon>Vertebrata</taxon>
        <taxon>Euteleostomi</taxon>
        <taxon>Amphibia</taxon>
        <taxon>Batrachia</taxon>
        <taxon>Anura</taxon>
        <taxon>Neobatrachia</taxon>
        <taxon>Hyloidea</taxon>
        <taxon>Leptodactylidae</taxon>
        <taxon>Leiuperinae</taxon>
        <taxon>Engystomops</taxon>
    </lineage>
</organism>
<dbReference type="AlphaFoldDB" id="A0AAV6YSX9"/>
<comment type="caution">
    <text evidence="1">The sequence shown here is derived from an EMBL/GenBank/DDBJ whole genome shotgun (WGS) entry which is preliminary data.</text>
</comment>
<reference evidence="1" key="1">
    <citation type="thesis" date="2020" institute="ProQuest LLC" country="789 East Eisenhower Parkway, Ann Arbor, MI, USA">
        <title>Comparative Genomics and Chromosome Evolution.</title>
        <authorList>
            <person name="Mudd A.B."/>
        </authorList>
    </citation>
    <scope>NUCLEOTIDE SEQUENCE</scope>
    <source>
        <strain evidence="1">237g6f4</strain>
        <tissue evidence="1">Blood</tissue>
    </source>
</reference>
<dbReference type="EMBL" id="WNYA01022132">
    <property type="protein sequence ID" value="KAG8538319.1"/>
    <property type="molecule type" value="Genomic_DNA"/>
</dbReference>
<gene>
    <name evidence="1" type="ORF">GDO81_022859</name>
</gene>
<evidence type="ECO:0000313" key="1">
    <source>
        <dbReference type="EMBL" id="KAG8538319.1"/>
    </source>
</evidence>
<sequence length="101" mass="11650">MGCIILEHKLISRTAPGLYISSGHNPTPGHFISICFPYNQHRDLHISGFYDRLWRRNDETLGCRCLGCQFFVYFLLYFSEGFATASALRALNLLGSYNWLR</sequence>
<proteinExistence type="predicted"/>
<accession>A0AAV6YSX9</accession>
<dbReference type="Proteomes" id="UP000824782">
    <property type="component" value="Unassembled WGS sequence"/>
</dbReference>
<name>A0AAV6YSX9_ENGPU</name>
<protein>
    <submittedName>
        <fullName evidence="1">Uncharacterized protein</fullName>
    </submittedName>
</protein>
<keyword evidence="2" id="KW-1185">Reference proteome</keyword>
<evidence type="ECO:0000313" key="2">
    <source>
        <dbReference type="Proteomes" id="UP000824782"/>
    </source>
</evidence>